<dbReference type="PANTHER" id="PTHR23089">
    <property type="entry name" value="HISTIDINE TRIAD HIT PROTEIN"/>
    <property type="match status" value="1"/>
</dbReference>
<evidence type="ECO:0000313" key="2">
    <source>
        <dbReference type="EMBL" id="CBI00417.1"/>
    </source>
</evidence>
<dbReference type="GO" id="GO:0003824">
    <property type="term" value="F:catalytic activity"/>
    <property type="evidence" value="ECO:0007669"/>
    <property type="project" value="InterPro"/>
</dbReference>
<dbReference type="InterPro" id="IPR019808">
    <property type="entry name" value="Histidine_triad_CS"/>
</dbReference>
<accession>E6PZQ8</accession>
<dbReference type="InterPro" id="IPR036265">
    <property type="entry name" value="HIT-like_sf"/>
</dbReference>
<organism evidence="2">
    <name type="scientific">mine drainage metagenome</name>
    <dbReference type="NCBI Taxonomy" id="410659"/>
    <lineage>
        <taxon>unclassified sequences</taxon>
        <taxon>metagenomes</taxon>
        <taxon>ecological metagenomes</taxon>
    </lineage>
</organism>
<dbReference type="PRINTS" id="PR00332">
    <property type="entry name" value="HISTRIAD"/>
</dbReference>
<protein>
    <submittedName>
        <fullName evidence="2">Purine nucleoside phosphoramidase</fullName>
    </submittedName>
</protein>
<dbReference type="CDD" id="cd01276">
    <property type="entry name" value="PKCI_related"/>
    <property type="match status" value="1"/>
</dbReference>
<dbReference type="PROSITE" id="PS51084">
    <property type="entry name" value="HIT_2"/>
    <property type="match status" value="1"/>
</dbReference>
<dbReference type="PROSITE" id="PS00892">
    <property type="entry name" value="HIT_1"/>
    <property type="match status" value="1"/>
</dbReference>
<proteinExistence type="predicted"/>
<dbReference type="Pfam" id="PF01230">
    <property type="entry name" value="HIT"/>
    <property type="match status" value="1"/>
</dbReference>
<comment type="caution">
    <text evidence="2">The sequence shown here is derived from an EMBL/GenBank/DDBJ whole genome shotgun (WGS) entry which is preliminary data.</text>
</comment>
<feature type="domain" description="HIT" evidence="1">
    <location>
        <begin position="4"/>
        <end position="112"/>
    </location>
</feature>
<dbReference type="Gene3D" id="3.30.428.10">
    <property type="entry name" value="HIT-like"/>
    <property type="match status" value="1"/>
</dbReference>
<reference evidence="2" key="1">
    <citation type="submission" date="2009-10" db="EMBL/GenBank/DDBJ databases">
        <title>Diversity of trophic interactions inside an arsenic-rich microbial ecosystem.</title>
        <authorList>
            <person name="Bertin P.N."/>
            <person name="Heinrich-Salmeron A."/>
            <person name="Pelletier E."/>
            <person name="Goulhen-Chollet F."/>
            <person name="Arsene-Ploetze F."/>
            <person name="Gallien S."/>
            <person name="Calteau A."/>
            <person name="Vallenet D."/>
            <person name="Casiot C."/>
            <person name="Chane-Woon-Ming B."/>
            <person name="Giloteaux L."/>
            <person name="Barakat M."/>
            <person name="Bonnefoy V."/>
            <person name="Bruneel O."/>
            <person name="Chandler M."/>
            <person name="Cleiss J."/>
            <person name="Duran R."/>
            <person name="Elbaz-Poulichet F."/>
            <person name="Fonknechten N."/>
            <person name="Lauga B."/>
            <person name="Mornico D."/>
            <person name="Ortet P."/>
            <person name="Schaeffer C."/>
            <person name="Siguier P."/>
            <person name="Alexander Thil Smith A."/>
            <person name="Van Dorsselaer A."/>
            <person name="Weissenbach J."/>
            <person name="Medigue C."/>
            <person name="Le Paslier D."/>
        </authorList>
    </citation>
    <scope>NUCLEOTIDE SEQUENCE</scope>
</reference>
<dbReference type="InterPro" id="IPR011146">
    <property type="entry name" value="HIT-like"/>
</dbReference>
<dbReference type="InterPro" id="IPR001310">
    <property type="entry name" value="Histidine_triad_HIT"/>
</dbReference>
<dbReference type="EMBL" id="CABN01000133">
    <property type="protein sequence ID" value="CBI00417.1"/>
    <property type="molecule type" value="Genomic_DNA"/>
</dbReference>
<sequence length="112" mass="11983">MSCLFCRILEGAIPSTAVYSDELCYAFADIQPQAPVHVLVVPRKHIDSLAANTAEDAALLGHLLEVTAEIARERGLKNGYRAVLNTGADGGQTVDHLHVHLLGGRSLTWPPG</sequence>
<name>E6PZQ8_9ZZZZ</name>
<dbReference type="SUPFAM" id="SSF54197">
    <property type="entry name" value="HIT-like"/>
    <property type="match status" value="1"/>
</dbReference>
<evidence type="ECO:0000259" key="1">
    <source>
        <dbReference type="PROSITE" id="PS51084"/>
    </source>
</evidence>
<dbReference type="AlphaFoldDB" id="E6PZQ8"/>
<gene>
    <name evidence="2" type="primary">hinT</name>
    <name evidence="2" type="ORF">CARN3_0005</name>
</gene>